<dbReference type="InterPro" id="IPR006204">
    <property type="entry name" value="GHMP_kinase_N_dom"/>
</dbReference>
<gene>
    <name evidence="12" type="ORF">SAMN05421760_105109</name>
</gene>
<keyword evidence="5 12" id="KW-0418">Kinase</keyword>
<dbReference type="STRING" id="619304.SAMN05421760_105109"/>
<dbReference type="PRINTS" id="PR00959">
    <property type="entry name" value="MEVGALKINASE"/>
</dbReference>
<keyword evidence="1" id="KW-0963">Cytoplasm</keyword>
<sequence length="311" mass="33331">MHAISVIKVTAPGSIMLMGEHAVLFGHRAIACAVDKRIQVTLTPRPDRAIVIRSALANYRSDLDGLAKEPRLSFVLYAIRQVCSDLAYGFELDITSEFSHTVGLGSSAAVTAAVVKALSVYTHEDLSRRLLFDRALGVIHGVQGRGSGTDLAASVYGGLIGYTVKSQHISALNGLPPISLFYAGYKTTTPDVLARVEQQAKVFPELYQSLYQLMNATTLKAEDAIQQQDWNELGLLMNIYQGLMDALGVNDAVLSDIIYSLRKSDAILGAKISGSGLGDCVIALGEDVSLSLPYELIPVAVSGNGVEIYVD</sequence>
<keyword evidence="7" id="KW-0460">Magnesium</keyword>
<feature type="domain" description="GHMP kinase C-terminal" evidence="11">
    <location>
        <begin position="222"/>
        <end position="286"/>
    </location>
</feature>
<dbReference type="InterPro" id="IPR006205">
    <property type="entry name" value="Mev_gal_kin"/>
</dbReference>
<dbReference type="NCBIfam" id="TIGR00549">
    <property type="entry name" value="mevalon_kin"/>
    <property type="match status" value="1"/>
</dbReference>
<dbReference type="InterPro" id="IPR036554">
    <property type="entry name" value="GHMP_kinase_C_sf"/>
</dbReference>
<proteinExistence type="predicted"/>
<dbReference type="UniPathway" id="UPA00057">
    <property type="reaction ID" value="UER00098"/>
</dbReference>
<dbReference type="AlphaFoldDB" id="A0A1N7M2I1"/>
<reference evidence="13" key="1">
    <citation type="submission" date="2017-01" db="EMBL/GenBank/DDBJ databases">
        <authorList>
            <person name="Varghese N."/>
            <person name="Submissions S."/>
        </authorList>
    </citation>
    <scope>NUCLEOTIDE SEQUENCE [LARGE SCALE GENOMIC DNA]</scope>
    <source>
        <strain evidence="13">DSM 22306</strain>
    </source>
</reference>
<dbReference type="RefSeq" id="WP_238377057.1">
    <property type="nucleotide sequence ID" value="NZ_FTOE01000005.1"/>
</dbReference>
<evidence type="ECO:0000256" key="6">
    <source>
        <dbReference type="ARBA" id="ARBA00022840"/>
    </source>
</evidence>
<evidence type="ECO:0000256" key="1">
    <source>
        <dbReference type="ARBA" id="ARBA00022490"/>
    </source>
</evidence>
<dbReference type="InterPro" id="IPR014721">
    <property type="entry name" value="Ribsml_uS5_D2-typ_fold_subgr"/>
</dbReference>
<dbReference type="SUPFAM" id="SSF54211">
    <property type="entry name" value="Ribosomal protein S5 domain 2-like"/>
    <property type="match status" value="1"/>
</dbReference>
<keyword evidence="3" id="KW-0808">Transferase</keyword>
<keyword evidence="2" id="KW-0444">Lipid biosynthesis</keyword>
<evidence type="ECO:0000313" key="12">
    <source>
        <dbReference type="EMBL" id="SIS80315.1"/>
    </source>
</evidence>
<dbReference type="GO" id="GO:0005524">
    <property type="term" value="F:ATP binding"/>
    <property type="evidence" value="ECO:0007669"/>
    <property type="project" value="UniProtKB-KW"/>
</dbReference>
<evidence type="ECO:0000256" key="7">
    <source>
        <dbReference type="ARBA" id="ARBA00022842"/>
    </source>
</evidence>
<dbReference type="Gene3D" id="3.30.70.890">
    <property type="entry name" value="GHMP kinase, C-terminal domain"/>
    <property type="match status" value="1"/>
</dbReference>
<evidence type="ECO:0000313" key="13">
    <source>
        <dbReference type="Proteomes" id="UP000185999"/>
    </source>
</evidence>
<dbReference type="GO" id="GO:0005829">
    <property type="term" value="C:cytosol"/>
    <property type="evidence" value="ECO:0007669"/>
    <property type="project" value="TreeGrafter"/>
</dbReference>
<evidence type="ECO:0000259" key="11">
    <source>
        <dbReference type="Pfam" id="PF08544"/>
    </source>
</evidence>
<dbReference type="InterPro" id="IPR013750">
    <property type="entry name" value="GHMP_kinase_C_dom"/>
</dbReference>
<evidence type="ECO:0000256" key="8">
    <source>
        <dbReference type="ARBA" id="ARBA00023098"/>
    </source>
</evidence>
<evidence type="ECO:0000256" key="9">
    <source>
        <dbReference type="ARBA" id="ARBA00029438"/>
    </source>
</evidence>
<dbReference type="Gene3D" id="3.30.230.10">
    <property type="match status" value="1"/>
</dbReference>
<accession>A0A1N7M2I1</accession>
<keyword evidence="13" id="KW-1185">Reference proteome</keyword>
<dbReference type="Proteomes" id="UP000185999">
    <property type="component" value="Unassembled WGS sequence"/>
</dbReference>
<dbReference type="PANTHER" id="PTHR43290:SF2">
    <property type="entry name" value="MEVALONATE KINASE"/>
    <property type="match status" value="1"/>
</dbReference>
<comment type="pathway">
    <text evidence="9">Isoprenoid biosynthesis; isopentenyl diphosphate biosynthesis via mevalonate pathway; isopentenyl diphosphate from (R)-mevalonate: step 1/3.</text>
</comment>
<dbReference type="InterPro" id="IPR020568">
    <property type="entry name" value="Ribosomal_Su5_D2-typ_SF"/>
</dbReference>
<keyword evidence="6" id="KW-0067">ATP-binding</keyword>
<keyword evidence="4" id="KW-0547">Nucleotide-binding</keyword>
<dbReference type="GO" id="GO:0004496">
    <property type="term" value="F:mevalonate kinase activity"/>
    <property type="evidence" value="ECO:0007669"/>
    <property type="project" value="InterPro"/>
</dbReference>
<feature type="domain" description="GHMP kinase N-terminal" evidence="10">
    <location>
        <begin position="75"/>
        <end position="158"/>
    </location>
</feature>
<dbReference type="PANTHER" id="PTHR43290">
    <property type="entry name" value="MEVALONATE KINASE"/>
    <property type="match status" value="1"/>
</dbReference>
<dbReference type="GO" id="GO:0019287">
    <property type="term" value="P:isopentenyl diphosphate biosynthetic process, mevalonate pathway"/>
    <property type="evidence" value="ECO:0007669"/>
    <property type="project" value="UniProtKB-UniPathway"/>
</dbReference>
<organism evidence="12 13">
    <name type="scientific">Neptunomonas antarctica</name>
    <dbReference type="NCBI Taxonomy" id="619304"/>
    <lineage>
        <taxon>Bacteria</taxon>
        <taxon>Pseudomonadati</taxon>
        <taxon>Pseudomonadota</taxon>
        <taxon>Gammaproteobacteria</taxon>
        <taxon>Oceanospirillales</taxon>
        <taxon>Oceanospirillaceae</taxon>
        <taxon>Neptunomonas</taxon>
    </lineage>
</organism>
<keyword evidence="8" id="KW-0443">Lipid metabolism</keyword>
<evidence type="ECO:0000256" key="5">
    <source>
        <dbReference type="ARBA" id="ARBA00022777"/>
    </source>
</evidence>
<evidence type="ECO:0000256" key="4">
    <source>
        <dbReference type="ARBA" id="ARBA00022741"/>
    </source>
</evidence>
<protein>
    <submittedName>
        <fullName evidence="12">Mevalonate kinase</fullName>
    </submittedName>
</protein>
<dbReference type="EMBL" id="FTOE01000005">
    <property type="protein sequence ID" value="SIS80315.1"/>
    <property type="molecule type" value="Genomic_DNA"/>
</dbReference>
<evidence type="ECO:0000256" key="3">
    <source>
        <dbReference type="ARBA" id="ARBA00022679"/>
    </source>
</evidence>
<dbReference type="SUPFAM" id="SSF55060">
    <property type="entry name" value="GHMP Kinase, C-terminal domain"/>
    <property type="match status" value="1"/>
</dbReference>
<name>A0A1N7M2I1_9GAMM</name>
<evidence type="ECO:0000259" key="10">
    <source>
        <dbReference type="Pfam" id="PF00288"/>
    </source>
</evidence>
<evidence type="ECO:0000256" key="2">
    <source>
        <dbReference type="ARBA" id="ARBA00022516"/>
    </source>
</evidence>
<dbReference type="Pfam" id="PF00288">
    <property type="entry name" value="GHMP_kinases_N"/>
    <property type="match status" value="1"/>
</dbReference>
<dbReference type="Pfam" id="PF08544">
    <property type="entry name" value="GHMP_kinases_C"/>
    <property type="match status" value="1"/>
</dbReference>